<accession>A0A0N8K7T9</accession>
<dbReference type="Proteomes" id="UP000182045">
    <property type="component" value="Unassembled WGS sequence"/>
</dbReference>
<evidence type="ECO:0000313" key="3">
    <source>
        <dbReference type="EMBL" id="KPP92665.1"/>
    </source>
</evidence>
<dbReference type="InterPro" id="IPR009288">
    <property type="entry name" value="AIG2-like_dom"/>
</dbReference>
<dbReference type="AlphaFoldDB" id="A0A0N8K7T9"/>
<name>A0A0N8K7T9_9RHOB</name>
<reference evidence="2 5" key="2">
    <citation type="submission" date="2016-01" db="EMBL/GenBank/DDBJ databases">
        <authorList>
            <person name="Varghese N."/>
        </authorList>
    </citation>
    <scope>NUCLEOTIDE SEQUENCE [LARGE SCALE GENOMIC DNA]</scope>
    <source>
        <strain evidence="2 5">HL-91</strain>
    </source>
</reference>
<dbReference type="Pfam" id="PF06094">
    <property type="entry name" value="GGACT"/>
    <property type="match status" value="1"/>
</dbReference>
<dbReference type="InterPro" id="IPR013024">
    <property type="entry name" value="GGCT-like"/>
</dbReference>
<evidence type="ECO:0000313" key="5">
    <source>
        <dbReference type="Proteomes" id="UP000182045"/>
    </source>
</evidence>
<evidence type="ECO:0000313" key="2">
    <source>
        <dbReference type="EMBL" id="CUX80262.1"/>
    </source>
</evidence>
<dbReference type="EMBL" id="LJSG01000011">
    <property type="protein sequence ID" value="KPP92665.1"/>
    <property type="molecule type" value="Genomic_DNA"/>
</dbReference>
<dbReference type="SUPFAM" id="SSF110857">
    <property type="entry name" value="Gamma-glutamyl cyclotransferase-like"/>
    <property type="match status" value="1"/>
</dbReference>
<protein>
    <submittedName>
        <fullName evidence="3">AIG2-like family</fullName>
    </submittedName>
    <submittedName>
        <fullName evidence="2">Gamma-glutamyl cyclotransferase, AIG2-like</fullName>
    </submittedName>
</protein>
<organism evidence="3 4">
    <name type="scientific">Roseibaca calidilacus</name>
    <dbReference type="NCBI Taxonomy" id="1666912"/>
    <lineage>
        <taxon>Bacteria</taxon>
        <taxon>Pseudomonadati</taxon>
        <taxon>Pseudomonadota</taxon>
        <taxon>Alphaproteobacteria</taxon>
        <taxon>Rhodobacterales</taxon>
        <taxon>Paracoccaceae</taxon>
        <taxon>Roseinatronobacter</taxon>
    </lineage>
</organism>
<sequence length="140" mass="15487">MTLFALIVIALAWYAITRAPFYLPPTDAATPAPPDGSVRVFGFATLTNPLVRLVVMGRWVPAEPAQLRGWQRGAGRDIVEGADTVLDGVVFRATPAEMIRLDRYERTGRKYRRDLMVLENGQSAWVYRLIGVPGAEGVED</sequence>
<keyword evidence="5" id="KW-1185">Reference proteome</keyword>
<feature type="domain" description="Gamma-glutamylcyclotransferase AIG2-like" evidence="1">
    <location>
        <begin position="41"/>
        <end position="129"/>
    </location>
</feature>
<evidence type="ECO:0000259" key="1">
    <source>
        <dbReference type="Pfam" id="PF06094"/>
    </source>
</evidence>
<dbReference type="InterPro" id="IPR036568">
    <property type="entry name" value="GGCT-like_sf"/>
</dbReference>
<dbReference type="RefSeq" id="WP_176699341.1">
    <property type="nucleotide sequence ID" value="NZ_FBYC01000004.1"/>
</dbReference>
<dbReference type="Gene3D" id="3.10.490.10">
    <property type="entry name" value="Gamma-glutamyl cyclotransferase-like"/>
    <property type="match status" value="1"/>
</dbReference>
<comment type="caution">
    <text evidence="3">The sequence shown here is derived from an EMBL/GenBank/DDBJ whole genome shotgun (WGS) entry which is preliminary data.</text>
</comment>
<reference evidence="3 4" key="1">
    <citation type="submission" date="2015-09" db="EMBL/GenBank/DDBJ databases">
        <title>Identification and resolution of microdiversity through metagenomic sequencing of parallel consortia.</title>
        <authorList>
            <person name="Nelson W.C."/>
            <person name="Romine M.F."/>
            <person name="Lindemann S.R."/>
        </authorList>
    </citation>
    <scope>NUCLEOTIDE SEQUENCE [LARGE SCALE GENOMIC DNA]</scope>
    <source>
        <strain evidence="3">HL-91</strain>
    </source>
</reference>
<gene>
    <name evidence="2" type="ORF">Ga0058931_0969</name>
    <name evidence="3" type="ORF">HLUCCA05_09735</name>
</gene>
<dbReference type="CDD" id="cd06661">
    <property type="entry name" value="GGCT_like"/>
    <property type="match status" value="1"/>
</dbReference>
<dbReference type="STRING" id="1666912.Ga0058931_0969"/>
<dbReference type="EMBL" id="FBYC01000004">
    <property type="protein sequence ID" value="CUX80262.1"/>
    <property type="molecule type" value="Genomic_DNA"/>
</dbReference>
<proteinExistence type="predicted"/>
<dbReference type="Proteomes" id="UP000050413">
    <property type="component" value="Unassembled WGS sequence"/>
</dbReference>
<evidence type="ECO:0000313" key="4">
    <source>
        <dbReference type="Proteomes" id="UP000050413"/>
    </source>
</evidence>